<evidence type="ECO:0000313" key="4">
    <source>
        <dbReference type="EMBL" id="ORX65064.1"/>
    </source>
</evidence>
<dbReference type="PRINTS" id="PR00080">
    <property type="entry name" value="SDRFAMILY"/>
</dbReference>
<dbReference type="Pfam" id="PF13561">
    <property type="entry name" value="adh_short_C2"/>
    <property type="match status" value="1"/>
</dbReference>
<dbReference type="FunFam" id="3.40.50.720:FF:000084">
    <property type="entry name" value="Short-chain dehydrogenase reductase"/>
    <property type="match status" value="1"/>
</dbReference>
<dbReference type="STRING" id="61395.A0A1Y1VWD8"/>
<keyword evidence="5" id="KW-1185">Reference proteome</keyword>
<dbReference type="InterPro" id="IPR036291">
    <property type="entry name" value="NAD(P)-bd_dom_sf"/>
</dbReference>
<comment type="similarity">
    <text evidence="1">Belongs to the short-chain dehydrogenases/reductases (SDR) family.</text>
</comment>
<gene>
    <name evidence="4" type="ORF">DL89DRAFT_271487</name>
</gene>
<evidence type="ECO:0000256" key="2">
    <source>
        <dbReference type="ARBA" id="ARBA00022857"/>
    </source>
</evidence>
<keyword evidence="2" id="KW-0521">NADP</keyword>
<dbReference type="GeneID" id="63805576"/>
<dbReference type="Gene3D" id="3.40.50.720">
    <property type="entry name" value="NAD(P)-binding Rossmann-like Domain"/>
    <property type="match status" value="1"/>
</dbReference>
<dbReference type="Proteomes" id="UP000193922">
    <property type="component" value="Unassembled WGS sequence"/>
</dbReference>
<dbReference type="SUPFAM" id="SSF51735">
    <property type="entry name" value="NAD(P)-binding Rossmann-fold domains"/>
    <property type="match status" value="1"/>
</dbReference>
<dbReference type="RefSeq" id="XP_040739448.1">
    <property type="nucleotide sequence ID" value="XM_040888928.1"/>
</dbReference>
<sequence length="261" mass="28298">MDIYSYFSVKDKSFVITGGGAGLGRMMAEGLVAAGAHVYIASRNEQVLKETSQSLTAQGPGKCDYIVCDITDPEQVQELAHKLTELEPNGLHALINNCGRTYVANYKDHPDDEFLDTLQLNMFTPFLVSKTLLPLLKRAATKECPARIINITSVAGYRICVSTHPAYISSKAGLIHLTKDMAQKFAPDNITVNSISPGSFDSPMLRDSLSEDFFMQMPDLVPLRRLGNTIDITGTVVFLASDAGSYITGTDTILDGGLLVA</sequence>
<reference evidence="4 5" key="1">
    <citation type="submission" date="2016-07" db="EMBL/GenBank/DDBJ databases">
        <title>Pervasive Adenine N6-methylation of Active Genes in Fungi.</title>
        <authorList>
            <consortium name="DOE Joint Genome Institute"/>
            <person name="Mondo S.J."/>
            <person name="Dannebaum R.O."/>
            <person name="Kuo R.C."/>
            <person name="Labutti K."/>
            <person name="Haridas S."/>
            <person name="Kuo A."/>
            <person name="Salamov A."/>
            <person name="Ahrendt S.R."/>
            <person name="Lipzen A."/>
            <person name="Sullivan W."/>
            <person name="Andreopoulos W.B."/>
            <person name="Clum A."/>
            <person name="Lindquist E."/>
            <person name="Daum C."/>
            <person name="Ramamoorthy G.K."/>
            <person name="Gryganskyi A."/>
            <person name="Culley D."/>
            <person name="Magnuson J.K."/>
            <person name="James T.Y."/>
            <person name="O'Malley M.A."/>
            <person name="Stajich J.E."/>
            <person name="Spatafora J.W."/>
            <person name="Visel A."/>
            <person name="Grigoriev I.V."/>
        </authorList>
    </citation>
    <scope>NUCLEOTIDE SEQUENCE [LARGE SCALE GENOMIC DNA]</scope>
    <source>
        <strain evidence="4 5">ATCC 12442</strain>
    </source>
</reference>
<accession>A0A1Y1VWD8</accession>
<proteinExistence type="inferred from homology"/>
<dbReference type="InterPro" id="IPR002347">
    <property type="entry name" value="SDR_fam"/>
</dbReference>
<dbReference type="PANTHER" id="PTHR43618">
    <property type="entry name" value="7-ALPHA-HYDROXYSTEROID DEHYDROGENASE"/>
    <property type="match status" value="1"/>
</dbReference>
<comment type="caution">
    <text evidence="4">The sequence shown here is derived from an EMBL/GenBank/DDBJ whole genome shotgun (WGS) entry which is preliminary data.</text>
</comment>
<name>A0A1Y1VWD8_9FUNG</name>
<evidence type="ECO:0000256" key="3">
    <source>
        <dbReference type="ARBA" id="ARBA00023002"/>
    </source>
</evidence>
<keyword evidence="3" id="KW-0560">Oxidoreductase</keyword>
<evidence type="ECO:0000313" key="5">
    <source>
        <dbReference type="Proteomes" id="UP000193922"/>
    </source>
</evidence>
<dbReference type="InterPro" id="IPR052178">
    <property type="entry name" value="Sec_Metab_Biosynth_SDR"/>
</dbReference>
<dbReference type="OrthoDB" id="1669814at2759"/>
<protein>
    <submittedName>
        <fullName evidence="4">Dehydrogenase with different specificitie</fullName>
    </submittedName>
</protein>
<dbReference type="AlphaFoldDB" id="A0A1Y1VWD8"/>
<organism evidence="4 5">
    <name type="scientific">Linderina pennispora</name>
    <dbReference type="NCBI Taxonomy" id="61395"/>
    <lineage>
        <taxon>Eukaryota</taxon>
        <taxon>Fungi</taxon>
        <taxon>Fungi incertae sedis</taxon>
        <taxon>Zoopagomycota</taxon>
        <taxon>Kickxellomycotina</taxon>
        <taxon>Kickxellomycetes</taxon>
        <taxon>Kickxellales</taxon>
        <taxon>Kickxellaceae</taxon>
        <taxon>Linderina</taxon>
    </lineage>
</organism>
<dbReference type="GO" id="GO:0016491">
    <property type="term" value="F:oxidoreductase activity"/>
    <property type="evidence" value="ECO:0007669"/>
    <property type="project" value="UniProtKB-KW"/>
</dbReference>
<dbReference type="PANTHER" id="PTHR43618:SF8">
    <property type="entry name" value="7ALPHA-HYDROXYSTEROID DEHYDROGENASE"/>
    <property type="match status" value="1"/>
</dbReference>
<evidence type="ECO:0000256" key="1">
    <source>
        <dbReference type="ARBA" id="ARBA00006484"/>
    </source>
</evidence>
<dbReference type="PRINTS" id="PR00081">
    <property type="entry name" value="GDHRDH"/>
</dbReference>
<dbReference type="EMBL" id="MCFD01000048">
    <property type="protein sequence ID" value="ORX65064.1"/>
    <property type="molecule type" value="Genomic_DNA"/>
</dbReference>